<dbReference type="PANTHER" id="PTHR35046:SF26">
    <property type="entry name" value="RNA-DIRECTED DNA POLYMERASE"/>
    <property type="match status" value="1"/>
</dbReference>
<keyword evidence="3" id="KW-1185">Reference proteome</keyword>
<evidence type="ECO:0000259" key="1">
    <source>
        <dbReference type="Pfam" id="PF24626"/>
    </source>
</evidence>
<accession>A0A9D5CAT3</accession>
<dbReference type="AlphaFoldDB" id="A0A9D5CAT3"/>
<dbReference type="EMBL" id="JAGGNH010000006">
    <property type="protein sequence ID" value="KAJ0969778.1"/>
    <property type="molecule type" value="Genomic_DNA"/>
</dbReference>
<proteinExistence type="predicted"/>
<dbReference type="OrthoDB" id="693229at2759"/>
<name>A0A9D5CAT3_9LILI</name>
<reference evidence="2" key="2">
    <citation type="journal article" date="2022" name="Hortic Res">
        <title>The genome of Dioscorea zingiberensis sheds light on the biosynthesis, origin and evolution of the medicinally important diosgenin saponins.</title>
        <authorList>
            <person name="Li Y."/>
            <person name="Tan C."/>
            <person name="Li Z."/>
            <person name="Guo J."/>
            <person name="Li S."/>
            <person name="Chen X."/>
            <person name="Wang C."/>
            <person name="Dai X."/>
            <person name="Yang H."/>
            <person name="Song W."/>
            <person name="Hou L."/>
            <person name="Xu J."/>
            <person name="Tong Z."/>
            <person name="Xu A."/>
            <person name="Yuan X."/>
            <person name="Wang W."/>
            <person name="Yang Q."/>
            <person name="Chen L."/>
            <person name="Sun Z."/>
            <person name="Wang K."/>
            <person name="Pan B."/>
            <person name="Chen J."/>
            <person name="Bao Y."/>
            <person name="Liu F."/>
            <person name="Qi X."/>
            <person name="Gang D.R."/>
            <person name="Wen J."/>
            <person name="Li J."/>
        </authorList>
    </citation>
    <scope>NUCLEOTIDE SEQUENCE</scope>
    <source>
        <strain evidence="2">Dzin_1.0</strain>
    </source>
</reference>
<dbReference type="Proteomes" id="UP001085076">
    <property type="component" value="Miscellaneous, Linkage group lg06"/>
</dbReference>
<evidence type="ECO:0000313" key="2">
    <source>
        <dbReference type="EMBL" id="KAJ0969778.1"/>
    </source>
</evidence>
<sequence>MTGKSHFQIVNGLTPRQPIDLIPLPSDSRPSASADSFAQHIFDLHAETLSNASYKFAVDTHRRTKDFNEGDYVLVRVLSERFPPHSFKKLHARAIGPYRIIQKLGPNAYRVDLPADLHISSAFNVEDLFPYCGTFTPPFPSEIPTTTLTPPVPCLPPTPSPPSDRIESVLDHEIVTSLDGGYNCYLVW</sequence>
<evidence type="ECO:0000313" key="3">
    <source>
        <dbReference type="Proteomes" id="UP001085076"/>
    </source>
</evidence>
<dbReference type="PANTHER" id="PTHR35046">
    <property type="entry name" value="ZINC KNUCKLE (CCHC-TYPE) FAMILY PROTEIN"/>
    <property type="match status" value="1"/>
</dbReference>
<protein>
    <recommendedName>
        <fullName evidence="1">Tf2-1-like SH3-like domain-containing protein</fullName>
    </recommendedName>
</protein>
<gene>
    <name evidence="2" type="ORF">J5N97_022655</name>
</gene>
<feature type="domain" description="Tf2-1-like SH3-like" evidence="1">
    <location>
        <begin position="70"/>
        <end position="131"/>
    </location>
</feature>
<comment type="caution">
    <text evidence="2">The sequence shown here is derived from an EMBL/GenBank/DDBJ whole genome shotgun (WGS) entry which is preliminary data.</text>
</comment>
<reference evidence="2" key="1">
    <citation type="submission" date="2021-03" db="EMBL/GenBank/DDBJ databases">
        <authorList>
            <person name="Li Z."/>
            <person name="Yang C."/>
        </authorList>
    </citation>
    <scope>NUCLEOTIDE SEQUENCE</scope>
    <source>
        <strain evidence="2">Dzin_1.0</strain>
        <tissue evidence="2">Leaf</tissue>
    </source>
</reference>
<organism evidence="2 3">
    <name type="scientific">Dioscorea zingiberensis</name>
    <dbReference type="NCBI Taxonomy" id="325984"/>
    <lineage>
        <taxon>Eukaryota</taxon>
        <taxon>Viridiplantae</taxon>
        <taxon>Streptophyta</taxon>
        <taxon>Embryophyta</taxon>
        <taxon>Tracheophyta</taxon>
        <taxon>Spermatophyta</taxon>
        <taxon>Magnoliopsida</taxon>
        <taxon>Liliopsida</taxon>
        <taxon>Dioscoreales</taxon>
        <taxon>Dioscoreaceae</taxon>
        <taxon>Dioscorea</taxon>
    </lineage>
</organism>
<dbReference type="Pfam" id="PF24626">
    <property type="entry name" value="SH3_Tf2-1"/>
    <property type="match status" value="1"/>
</dbReference>
<dbReference type="InterPro" id="IPR056924">
    <property type="entry name" value="SH3_Tf2-1"/>
</dbReference>